<keyword evidence="3" id="KW-1185">Reference proteome</keyword>
<dbReference type="HOGENOM" id="CLU_2681580_0_0_0"/>
<feature type="region of interest" description="Disordered" evidence="1">
    <location>
        <begin position="49"/>
        <end position="74"/>
    </location>
</feature>
<feature type="region of interest" description="Disordered" evidence="1">
    <location>
        <begin position="1"/>
        <end position="25"/>
    </location>
</feature>
<protein>
    <submittedName>
        <fullName evidence="2">Uncharacterized protein</fullName>
    </submittedName>
</protein>
<name>D3P8V5_DEFDS</name>
<dbReference type="RefSeq" id="WP_013008391.1">
    <property type="nucleotide sequence ID" value="NC_013939.1"/>
</dbReference>
<dbReference type="STRING" id="639282.DEFDS_1689"/>
<organism evidence="2 3">
    <name type="scientific">Deferribacter desulfuricans (strain DSM 14783 / JCM 11476 / NBRC 101012 / SSM1)</name>
    <dbReference type="NCBI Taxonomy" id="639282"/>
    <lineage>
        <taxon>Bacteria</taxon>
        <taxon>Pseudomonadati</taxon>
        <taxon>Deferribacterota</taxon>
        <taxon>Deferribacteres</taxon>
        <taxon>Deferribacterales</taxon>
        <taxon>Deferribacteraceae</taxon>
        <taxon>Deferribacter</taxon>
    </lineage>
</organism>
<evidence type="ECO:0000256" key="1">
    <source>
        <dbReference type="SAM" id="MobiDB-lite"/>
    </source>
</evidence>
<dbReference type="AlphaFoldDB" id="D3P8V5"/>
<reference evidence="2 3" key="1">
    <citation type="journal article" date="2010" name="DNA Res.">
        <title>Bacterial lifestyle in a deep-sea hydrothermal vent chimney revealed by the genome sequence of the thermophilic bacterium Deferribacter desulfuricans SSM1.</title>
        <authorList>
            <person name="Takaki Y."/>
            <person name="Shimamura S."/>
            <person name="Nakagawa S."/>
            <person name="Fukuhara Y."/>
            <person name="Horikawa H."/>
            <person name="Ankai A."/>
            <person name="Harada T."/>
            <person name="Hosoyama A."/>
            <person name="Oguchi A."/>
            <person name="Fukui S."/>
            <person name="Fujita N."/>
            <person name="Takami H."/>
            <person name="Takai K."/>
        </authorList>
    </citation>
    <scope>NUCLEOTIDE SEQUENCE [LARGE SCALE GENOMIC DNA]</scope>
    <source>
        <strain evidence="3">DSM 14783 / JCM 11476 / NBRC 101012 / SSM1</strain>
    </source>
</reference>
<feature type="compositionally biased region" description="Gly residues" evidence="1">
    <location>
        <begin position="58"/>
        <end position="67"/>
    </location>
</feature>
<feature type="compositionally biased region" description="Gly residues" evidence="1">
    <location>
        <begin position="10"/>
        <end position="22"/>
    </location>
</feature>
<accession>D3P8V5</accession>
<gene>
    <name evidence="2" type="ordered locus">DEFDS_1689</name>
</gene>
<dbReference type="EMBL" id="AP011529">
    <property type="protein sequence ID" value="BAI81145.1"/>
    <property type="molecule type" value="Genomic_DNA"/>
</dbReference>
<dbReference type="Proteomes" id="UP000001520">
    <property type="component" value="Chromosome"/>
</dbReference>
<dbReference type="OrthoDB" id="9816278at2"/>
<dbReference type="InterPro" id="IPR035205">
    <property type="entry name" value="DUF5320"/>
</dbReference>
<dbReference type="KEGG" id="ddf:DEFDS_1689"/>
<dbReference type="Pfam" id="PF17253">
    <property type="entry name" value="DUF5320"/>
    <property type="match status" value="1"/>
</dbReference>
<evidence type="ECO:0000313" key="2">
    <source>
        <dbReference type="EMBL" id="BAI81145.1"/>
    </source>
</evidence>
<sequence length="74" mass="8331">MPGFDRTGPNGEGPRTGRGLGRCNGNRVEINNTEVSEYPVRLRRRLRDASCTHEGGHGRSLGRGMGRGFRRHWR</sequence>
<evidence type="ECO:0000313" key="3">
    <source>
        <dbReference type="Proteomes" id="UP000001520"/>
    </source>
</evidence>
<proteinExistence type="predicted"/>